<protein>
    <recommendedName>
        <fullName evidence="1">DUF6531 domain-containing protein</fullName>
    </recommendedName>
</protein>
<feature type="domain" description="DUF6531" evidence="1">
    <location>
        <begin position="9"/>
        <end position="43"/>
    </location>
</feature>
<dbReference type="InterPro" id="IPR045351">
    <property type="entry name" value="DUF6531"/>
</dbReference>
<name>A0A176RXX8_9GAMM</name>
<comment type="caution">
    <text evidence="2">The sequence shown here is derived from an EMBL/GenBank/DDBJ whole genome shotgun (WGS) entry which is preliminary data.</text>
</comment>
<evidence type="ECO:0000313" key="2">
    <source>
        <dbReference type="EMBL" id="OAD20559.1"/>
    </source>
</evidence>
<keyword evidence="3" id="KW-1185">Reference proteome</keyword>
<dbReference type="Proteomes" id="UP000076962">
    <property type="component" value="Unassembled WGS sequence"/>
</dbReference>
<gene>
    <name evidence="2" type="ORF">THIOM_003732</name>
</gene>
<dbReference type="EMBL" id="LUTY01002280">
    <property type="protein sequence ID" value="OAD20559.1"/>
    <property type="molecule type" value="Genomic_DNA"/>
</dbReference>
<feature type="non-terminal residue" evidence="2">
    <location>
        <position position="54"/>
    </location>
</feature>
<dbReference type="Pfam" id="PF20148">
    <property type="entry name" value="DUF6531"/>
    <property type="match status" value="1"/>
</dbReference>
<organism evidence="2 3">
    <name type="scientific">Candidatus Thiomargarita nelsonii</name>
    <dbReference type="NCBI Taxonomy" id="1003181"/>
    <lineage>
        <taxon>Bacteria</taxon>
        <taxon>Pseudomonadati</taxon>
        <taxon>Pseudomonadota</taxon>
        <taxon>Gammaproteobacteria</taxon>
        <taxon>Thiotrichales</taxon>
        <taxon>Thiotrichaceae</taxon>
        <taxon>Thiomargarita</taxon>
    </lineage>
</organism>
<evidence type="ECO:0000313" key="3">
    <source>
        <dbReference type="Proteomes" id="UP000076962"/>
    </source>
</evidence>
<accession>A0A176RXX8</accession>
<evidence type="ECO:0000259" key="1">
    <source>
        <dbReference type="Pfam" id="PF20148"/>
    </source>
</evidence>
<reference evidence="2 3" key="1">
    <citation type="submission" date="2016-05" db="EMBL/GenBank/DDBJ databases">
        <title>Single-cell genome of chain-forming Candidatus Thiomargarita nelsonii and comparison to other large sulfur-oxidizing bacteria.</title>
        <authorList>
            <person name="Winkel M."/>
            <person name="Salman V."/>
            <person name="Woyke T."/>
            <person name="Schulz-Vogt H."/>
            <person name="Richter M."/>
            <person name="Flood B."/>
            <person name="Bailey J."/>
            <person name="Amann R."/>
            <person name="Mussmann M."/>
        </authorList>
    </citation>
    <scope>NUCLEOTIDE SEQUENCE [LARGE SCALE GENOMIC DNA]</scope>
    <source>
        <strain evidence="2 3">THI036</strain>
    </source>
</reference>
<proteinExistence type="predicted"/>
<sequence>MKAGQNRVGHPINVATGALDSTHEDISIPGKIDLVWERTYNTEFLSERLVTPLG</sequence>
<dbReference type="AlphaFoldDB" id="A0A176RXX8"/>